<keyword evidence="5" id="KW-1185">Reference proteome</keyword>
<protein>
    <submittedName>
        <fullName evidence="4">TetR family transcriptional regulator</fullName>
    </submittedName>
</protein>
<dbReference type="AlphaFoldDB" id="A0A7J5AXG1"/>
<evidence type="ECO:0000259" key="3">
    <source>
        <dbReference type="PROSITE" id="PS50977"/>
    </source>
</evidence>
<name>A0A7J5AXG1_9MICO</name>
<evidence type="ECO:0000313" key="5">
    <source>
        <dbReference type="Proteomes" id="UP000490386"/>
    </source>
</evidence>
<dbReference type="SUPFAM" id="SSF46689">
    <property type="entry name" value="Homeodomain-like"/>
    <property type="match status" value="1"/>
</dbReference>
<feature type="DNA-binding region" description="H-T-H motif" evidence="2">
    <location>
        <begin position="70"/>
        <end position="89"/>
    </location>
</feature>
<dbReference type="Gene3D" id="1.10.357.10">
    <property type="entry name" value="Tetracycline Repressor, domain 2"/>
    <property type="match status" value="1"/>
</dbReference>
<evidence type="ECO:0000313" key="4">
    <source>
        <dbReference type="EMBL" id="KAB1636132.1"/>
    </source>
</evidence>
<dbReference type="PROSITE" id="PS50977">
    <property type="entry name" value="HTH_TETR_2"/>
    <property type="match status" value="1"/>
</dbReference>
<dbReference type="GO" id="GO:0003677">
    <property type="term" value="F:DNA binding"/>
    <property type="evidence" value="ECO:0007669"/>
    <property type="project" value="UniProtKB-UniRule"/>
</dbReference>
<dbReference type="EMBL" id="WBJX01000008">
    <property type="protein sequence ID" value="KAB1636132.1"/>
    <property type="molecule type" value="Genomic_DNA"/>
</dbReference>
<feature type="domain" description="HTH tetR-type" evidence="3">
    <location>
        <begin position="47"/>
        <end position="107"/>
    </location>
</feature>
<dbReference type="OrthoDB" id="3192968at2"/>
<dbReference type="Proteomes" id="UP000490386">
    <property type="component" value="Unassembled WGS sequence"/>
</dbReference>
<organism evidence="4 5">
    <name type="scientific">Pseudoclavibacter terrae</name>
    <dbReference type="NCBI Taxonomy" id="1530195"/>
    <lineage>
        <taxon>Bacteria</taxon>
        <taxon>Bacillati</taxon>
        <taxon>Actinomycetota</taxon>
        <taxon>Actinomycetes</taxon>
        <taxon>Micrococcales</taxon>
        <taxon>Microbacteriaceae</taxon>
        <taxon>Pseudoclavibacter</taxon>
    </lineage>
</organism>
<dbReference type="Gene3D" id="1.10.10.60">
    <property type="entry name" value="Homeodomain-like"/>
    <property type="match status" value="1"/>
</dbReference>
<sequence length="235" mass="25336">MVKIVHASETTWYRWASDVGRLPVLRSGSVTSLEHISVPPRTGRPSAVRAADVLEAALAIWTTEGYHQTGWREISDATGLSIRTLIRHFHTRADVLMHGVPESTARFRNALAAIPESAPLHGALRVGVMDSLPHDPLHMSLAARSSRLVDSVPELSAAAHRAYVPWRELIVSRASACMPDAPGAVHQAIASAYQTATLTALAESELKVSEGAQRASVEVALSWLDPNRLSSSSDC</sequence>
<reference evidence="4 5" key="1">
    <citation type="submission" date="2019-09" db="EMBL/GenBank/DDBJ databases">
        <title>Phylogeny of genus Pseudoclavibacter and closely related genus.</title>
        <authorList>
            <person name="Li Y."/>
        </authorList>
    </citation>
    <scope>NUCLEOTIDE SEQUENCE [LARGE SCALE GENOMIC DNA]</scope>
    <source>
        <strain evidence="4 5">THG-MD12</strain>
    </source>
</reference>
<dbReference type="InterPro" id="IPR001647">
    <property type="entry name" value="HTH_TetR"/>
</dbReference>
<dbReference type="Pfam" id="PF00440">
    <property type="entry name" value="TetR_N"/>
    <property type="match status" value="1"/>
</dbReference>
<proteinExistence type="predicted"/>
<evidence type="ECO:0000256" key="1">
    <source>
        <dbReference type="ARBA" id="ARBA00023125"/>
    </source>
</evidence>
<gene>
    <name evidence="4" type="ORF">F8O03_17600</name>
</gene>
<dbReference type="InterPro" id="IPR009057">
    <property type="entry name" value="Homeodomain-like_sf"/>
</dbReference>
<evidence type="ECO:0000256" key="2">
    <source>
        <dbReference type="PROSITE-ProRule" id="PRU00335"/>
    </source>
</evidence>
<comment type="caution">
    <text evidence="4">The sequence shown here is derived from an EMBL/GenBank/DDBJ whole genome shotgun (WGS) entry which is preliminary data.</text>
</comment>
<accession>A0A7J5AXG1</accession>
<keyword evidence="1 2" id="KW-0238">DNA-binding</keyword>